<evidence type="ECO:0000313" key="2">
    <source>
        <dbReference type="EMBL" id="KOS07173.1"/>
    </source>
</evidence>
<sequence>MWPLILTMMVIIWFTSGGNFFNGGMCACFTLLFLLFFFAGPGRWSLDYVLFERGKKIRSQELD</sequence>
<dbReference type="AlphaFoldDB" id="A0A0M8MAR3"/>
<accession>A0A0M8MAR3</accession>
<proteinExistence type="predicted"/>
<keyword evidence="1" id="KW-0472">Membrane</keyword>
<feature type="transmembrane region" description="Helical" evidence="1">
    <location>
        <begin position="20"/>
        <end position="39"/>
    </location>
</feature>
<dbReference type="PATRIC" id="fig|1202724.3.peg.3078"/>
<name>A0A0M8MAR3_9FLAO</name>
<reference evidence="2 3" key="1">
    <citation type="submission" date="2015-08" db="EMBL/GenBank/DDBJ databases">
        <title>Whole genome sequence of Flavobacterium akiainvivens IK-1T, from decaying Wikstroemia oahuensis, an endemic Hawaiian shrub.</title>
        <authorList>
            <person name="Wan X."/>
            <person name="Hou S."/>
            <person name="Saito J."/>
            <person name="Donachie S."/>
        </authorList>
    </citation>
    <scope>NUCLEOTIDE SEQUENCE [LARGE SCALE GENOMIC DNA]</scope>
    <source>
        <strain evidence="2 3">IK-1</strain>
    </source>
</reference>
<comment type="caution">
    <text evidence="2">The sequence shown here is derived from an EMBL/GenBank/DDBJ whole genome shotgun (WGS) entry which is preliminary data.</text>
</comment>
<protein>
    <submittedName>
        <fullName evidence="2">Uncharacterized protein</fullName>
    </submittedName>
</protein>
<dbReference type="EMBL" id="LIYD01000005">
    <property type="protein sequence ID" value="KOS07173.1"/>
    <property type="molecule type" value="Genomic_DNA"/>
</dbReference>
<evidence type="ECO:0000256" key="1">
    <source>
        <dbReference type="SAM" id="Phobius"/>
    </source>
</evidence>
<organism evidence="2 3">
    <name type="scientific">Flavobacterium akiainvivens</name>
    <dbReference type="NCBI Taxonomy" id="1202724"/>
    <lineage>
        <taxon>Bacteria</taxon>
        <taxon>Pseudomonadati</taxon>
        <taxon>Bacteroidota</taxon>
        <taxon>Flavobacteriia</taxon>
        <taxon>Flavobacteriales</taxon>
        <taxon>Flavobacteriaceae</taxon>
        <taxon>Flavobacterium</taxon>
    </lineage>
</organism>
<keyword evidence="1" id="KW-1133">Transmembrane helix</keyword>
<keyword evidence="1" id="KW-0812">Transmembrane</keyword>
<dbReference type="RefSeq" id="WP_054408814.1">
    <property type="nucleotide sequence ID" value="NZ_FOYA01000018.1"/>
</dbReference>
<evidence type="ECO:0000313" key="3">
    <source>
        <dbReference type="Proteomes" id="UP000037755"/>
    </source>
</evidence>
<gene>
    <name evidence="2" type="ORF">AM493_14825</name>
</gene>
<dbReference type="STRING" id="1202724.AM493_14825"/>
<dbReference type="Proteomes" id="UP000037755">
    <property type="component" value="Unassembled WGS sequence"/>
</dbReference>
<keyword evidence="3" id="KW-1185">Reference proteome</keyword>